<comment type="similarity">
    <text evidence="1">Belongs to the LytR/CpsA/Psr (LCP) family.</text>
</comment>
<dbReference type="STRING" id="426128.SAMN05660297_00476"/>
<dbReference type="OrthoDB" id="305468at2"/>
<evidence type="ECO:0000256" key="1">
    <source>
        <dbReference type="ARBA" id="ARBA00006068"/>
    </source>
</evidence>
<organism evidence="5 6">
    <name type="scientific">Natronincola peptidivorans</name>
    <dbReference type="NCBI Taxonomy" id="426128"/>
    <lineage>
        <taxon>Bacteria</taxon>
        <taxon>Bacillati</taxon>
        <taxon>Bacillota</taxon>
        <taxon>Clostridia</taxon>
        <taxon>Peptostreptococcales</taxon>
        <taxon>Natronincolaceae</taxon>
        <taxon>Natronincola</taxon>
    </lineage>
</organism>
<feature type="transmembrane region" description="Helical" evidence="2">
    <location>
        <begin position="7"/>
        <end position="27"/>
    </location>
</feature>
<dbReference type="RefSeq" id="WP_090438687.1">
    <property type="nucleotide sequence ID" value="NZ_FOHU01000001.1"/>
</dbReference>
<dbReference type="PANTHER" id="PTHR33392:SF6">
    <property type="entry name" value="POLYISOPRENYL-TEICHOIC ACID--PEPTIDOGLYCAN TEICHOIC ACID TRANSFERASE TAGU"/>
    <property type="match status" value="1"/>
</dbReference>
<dbReference type="NCBIfam" id="TIGR00350">
    <property type="entry name" value="lytR_cpsA_psr"/>
    <property type="match status" value="1"/>
</dbReference>
<dbReference type="Gene3D" id="3.30.70.2390">
    <property type="match status" value="1"/>
</dbReference>
<evidence type="ECO:0000256" key="2">
    <source>
        <dbReference type="SAM" id="Phobius"/>
    </source>
</evidence>
<evidence type="ECO:0000259" key="3">
    <source>
        <dbReference type="Pfam" id="PF03816"/>
    </source>
</evidence>
<keyword evidence="2" id="KW-0812">Transmembrane</keyword>
<gene>
    <name evidence="5" type="ORF">SAMN05660297_00476</name>
</gene>
<feature type="domain" description="LytR/CpsA/Psr regulator C-terminal" evidence="4">
    <location>
        <begin position="292"/>
        <end position="378"/>
    </location>
</feature>
<sequence length="381" mass="42639">MKKRRINLFGIFIIPIMIMSIIGILSMNNENNSRDRTNILIFGIDGLETSNGKGTRADSIMLFSVDHNGGHPVLISIPRDTRVIIPGRKSLDKINHAHAYGETELLIDTVEELFKMPIHYYTKISYKAVEELVDTLGGIELNVPIDMKYKDPYANPPLVIDINKGTQTLKGTEALHFLRFRSGYPNQDLGRIAAQQQFVNALVEEIISPTNLLRAPTIAKTFLNNVDTNISKGNILYLAYKGFISKPNELLRVTIPGSSKMIHGISYYIVEDEDIANVKKQYLNPSKALATNIKIEVLNGCGVNGVAARVAEKLEDHSIAVSEIGNYEVNNLQQSFIEYESKHKKDAKKISKLLSIKKLIEREDEASTSNITIIIGRDLEF</sequence>
<reference evidence="5 6" key="1">
    <citation type="submission" date="2016-10" db="EMBL/GenBank/DDBJ databases">
        <authorList>
            <person name="de Groot N.N."/>
        </authorList>
    </citation>
    <scope>NUCLEOTIDE SEQUENCE [LARGE SCALE GENOMIC DNA]</scope>
    <source>
        <strain evidence="5 6">DSM 18979</strain>
    </source>
</reference>
<dbReference type="InterPro" id="IPR050922">
    <property type="entry name" value="LytR/CpsA/Psr_CW_biosynth"/>
</dbReference>
<feature type="domain" description="Cell envelope-related transcriptional attenuator" evidence="3">
    <location>
        <begin position="56"/>
        <end position="207"/>
    </location>
</feature>
<dbReference type="Proteomes" id="UP000199568">
    <property type="component" value="Unassembled WGS sequence"/>
</dbReference>
<evidence type="ECO:0000313" key="6">
    <source>
        <dbReference type="Proteomes" id="UP000199568"/>
    </source>
</evidence>
<dbReference type="InterPro" id="IPR027381">
    <property type="entry name" value="LytR/CpsA/Psr_C"/>
</dbReference>
<dbReference type="EMBL" id="FOHU01000001">
    <property type="protein sequence ID" value="SES74400.1"/>
    <property type="molecule type" value="Genomic_DNA"/>
</dbReference>
<evidence type="ECO:0000313" key="5">
    <source>
        <dbReference type="EMBL" id="SES74400.1"/>
    </source>
</evidence>
<dbReference type="PANTHER" id="PTHR33392">
    <property type="entry name" value="POLYISOPRENYL-TEICHOIC ACID--PEPTIDOGLYCAN TEICHOIC ACID TRANSFERASE TAGU"/>
    <property type="match status" value="1"/>
</dbReference>
<proteinExistence type="inferred from homology"/>
<dbReference type="Gene3D" id="3.40.630.190">
    <property type="entry name" value="LCP protein"/>
    <property type="match status" value="1"/>
</dbReference>
<accession>A0A1H9YYV4</accession>
<keyword evidence="6" id="KW-1185">Reference proteome</keyword>
<name>A0A1H9YYV4_9FIRM</name>
<dbReference type="Pfam" id="PF03816">
    <property type="entry name" value="LytR_cpsA_psr"/>
    <property type="match status" value="1"/>
</dbReference>
<dbReference type="AlphaFoldDB" id="A0A1H9YYV4"/>
<keyword evidence="2" id="KW-0472">Membrane</keyword>
<dbReference type="InterPro" id="IPR004474">
    <property type="entry name" value="LytR_CpsA_psr"/>
</dbReference>
<keyword evidence="2" id="KW-1133">Transmembrane helix</keyword>
<evidence type="ECO:0000259" key="4">
    <source>
        <dbReference type="Pfam" id="PF13399"/>
    </source>
</evidence>
<protein>
    <submittedName>
        <fullName evidence="5">Transcriptional attenuator, LytR family</fullName>
    </submittedName>
</protein>
<dbReference type="Pfam" id="PF13399">
    <property type="entry name" value="LytR_C"/>
    <property type="match status" value="1"/>
</dbReference>